<dbReference type="Pfam" id="PF01145">
    <property type="entry name" value="Band_7"/>
    <property type="match status" value="1"/>
</dbReference>
<name>A0ABP0J398_9DINO</name>
<evidence type="ECO:0000313" key="1">
    <source>
        <dbReference type="EMBL" id="CAK9008835.1"/>
    </source>
</evidence>
<reference evidence="1 2" key="1">
    <citation type="submission" date="2024-02" db="EMBL/GenBank/DDBJ databases">
        <authorList>
            <person name="Chen Y."/>
            <person name="Shah S."/>
            <person name="Dougan E. K."/>
            <person name="Thang M."/>
            <person name="Chan C."/>
        </authorList>
    </citation>
    <scope>NUCLEOTIDE SEQUENCE [LARGE SCALE GENOMIC DNA]</scope>
</reference>
<dbReference type="EMBL" id="CAXAMN010004369">
    <property type="protein sequence ID" value="CAK9008835.1"/>
    <property type="molecule type" value="Genomic_DNA"/>
</dbReference>
<dbReference type="InterPro" id="IPR001107">
    <property type="entry name" value="Band_7"/>
</dbReference>
<proteinExistence type="predicted"/>
<dbReference type="Gene3D" id="3.30.479.30">
    <property type="entry name" value="Band 7 domain"/>
    <property type="match status" value="1"/>
</dbReference>
<protein>
    <submittedName>
        <fullName evidence="1">Uncharacterized protein</fullName>
    </submittedName>
</protein>
<organism evidence="1 2">
    <name type="scientific">Durusdinium trenchii</name>
    <dbReference type="NCBI Taxonomy" id="1381693"/>
    <lineage>
        <taxon>Eukaryota</taxon>
        <taxon>Sar</taxon>
        <taxon>Alveolata</taxon>
        <taxon>Dinophyceae</taxon>
        <taxon>Suessiales</taxon>
        <taxon>Symbiodiniaceae</taxon>
        <taxon>Durusdinium</taxon>
    </lineage>
</organism>
<dbReference type="SUPFAM" id="SSF117892">
    <property type="entry name" value="Band 7/SPFH domain"/>
    <property type="match status" value="1"/>
</dbReference>
<keyword evidence="2" id="KW-1185">Reference proteome</keyword>
<gene>
    <name evidence="1" type="ORF">CCMP2556_LOCUS9406</name>
</gene>
<sequence length="296" mass="33234">MGSSCCCFLLLLLSVGTLTPLQYGLTVNLITKQVNSDIVYEGGRHLIGPWKSFLAFPSTRVTVSFDTMKNSQGPLQTRTKDGLALTLQLAFQYRIDRAYLGKLFALANQQYEPLFVRNARDVLLKAAADYEAIEYWQDREKIGKEMRELLNTRLSQVYATCGGLQIMVIDLPPEFETSIVQTQVTEQMQQTRHHEQQAKRISADTEVLKAQYNRNVTVTRNGADALYTQAVGIAQAEAQQRLLEVEASAMHKVQEQLKLTPEQMVTYQQFVAYHSLDNASFVYGLGSALVTLPGRA</sequence>
<comment type="caution">
    <text evidence="1">The sequence shown here is derived from an EMBL/GenBank/DDBJ whole genome shotgun (WGS) entry which is preliminary data.</text>
</comment>
<accession>A0ABP0J398</accession>
<evidence type="ECO:0000313" key="2">
    <source>
        <dbReference type="Proteomes" id="UP001642484"/>
    </source>
</evidence>
<dbReference type="InterPro" id="IPR036013">
    <property type="entry name" value="Band_7/SPFH_dom_sf"/>
</dbReference>
<dbReference type="Proteomes" id="UP001642484">
    <property type="component" value="Unassembled WGS sequence"/>
</dbReference>